<dbReference type="EMBL" id="NMUH01006162">
    <property type="protein sequence ID" value="MQM14621.1"/>
    <property type="molecule type" value="Genomic_DNA"/>
</dbReference>
<evidence type="ECO:0000313" key="3">
    <source>
        <dbReference type="Proteomes" id="UP000652761"/>
    </source>
</evidence>
<evidence type="ECO:0000256" key="1">
    <source>
        <dbReference type="SAM" id="Phobius"/>
    </source>
</evidence>
<proteinExistence type="predicted"/>
<evidence type="ECO:0000313" key="2">
    <source>
        <dbReference type="EMBL" id="MQM14621.1"/>
    </source>
</evidence>
<keyword evidence="1" id="KW-0472">Membrane</keyword>
<keyword evidence="3" id="KW-1185">Reference proteome</keyword>
<dbReference type="AlphaFoldDB" id="A0A843X5K2"/>
<sequence length="59" mass="6290">MCVVLCSVGVVAQAKQMFYGLRYAVVLAGSFWWVFLELCLGGSGGGSPRINLHCFCSSA</sequence>
<reference evidence="2" key="1">
    <citation type="submission" date="2017-07" db="EMBL/GenBank/DDBJ databases">
        <title>Taro Niue Genome Assembly and Annotation.</title>
        <authorList>
            <person name="Atibalentja N."/>
            <person name="Keating K."/>
            <person name="Fields C.J."/>
        </authorList>
    </citation>
    <scope>NUCLEOTIDE SEQUENCE</scope>
    <source>
        <strain evidence="2">Niue_2</strain>
        <tissue evidence="2">Leaf</tissue>
    </source>
</reference>
<gene>
    <name evidence="2" type="ORF">Taro_047553</name>
</gene>
<feature type="transmembrane region" description="Helical" evidence="1">
    <location>
        <begin position="24"/>
        <end position="43"/>
    </location>
</feature>
<keyword evidence="1" id="KW-0812">Transmembrane</keyword>
<comment type="caution">
    <text evidence="2">The sequence shown here is derived from an EMBL/GenBank/DDBJ whole genome shotgun (WGS) entry which is preliminary data.</text>
</comment>
<protein>
    <submittedName>
        <fullName evidence="2">Uncharacterized protein</fullName>
    </submittedName>
</protein>
<organism evidence="2 3">
    <name type="scientific">Colocasia esculenta</name>
    <name type="common">Wild taro</name>
    <name type="synonym">Arum esculentum</name>
    <dbReference type="NCBI Taxonomy" id="4460"/>
    <lineage>
        <taxon>Eukaryota</taxon>
        <taxon>Viridiplantae</taxon>
        <taxon>Streptophyta</taxon>
        <taxon>Embryophyta</taxon>
        <taxon>Tracheophyta</taxon>
        <taxon>Spermatophyta</taxon>
        <taxon>Magnoliopsida</taxon>
        <taxon>Liliopsida</taxon>
        <taxon>Araceae</taxon>
        <taxon>Aroideae</taxon>
        <taxon>Colocasieae</taxon>
        <taxon>Colocasia</taxon>
    </lineage>
</organism>
<keyword evidence="1" id="KW-1133">Transmembrane helix</keyword>
<accession>A0A843X5K2</accession>
<dbReference type="Proteomes" id="UP000652761">
    <property type="component" value="Unassembled WGS sequence"/>
</dbReference>
<name>A0A843X5K2_COLES</name>